<evidence type="ECO:0000256" key="2">
    <source>
        <dbReference type="ARBA" id="ARBA00023125"/>
    </source>
</evidence>
<sequence>MDTTLGVIRALQTRGLRVPADVAVAGFDDIPYGRAGRTDDVRGVRTAGLVRVDRPREHRRGQRRSVNDSRVMLCGGKS</sequence>
<evidence type="ECO:0000313" key="5">
    <source>
        <dbReference type="EMBL" id="TDD22318.1"/>
    </source>
</evidence>
<dbReference type="GO" id="GO:0003677">
    <property type="term" value="F:DNA binding"/>
    <property type="evidence" value="ECO:0007669"/>
    <property type="project" value="UniProtKB-KW"/>
</dbReference>
<dbReference type="Pfam" id="PF13377">
    <property type="entry name" value="Peripla_BP_3"/>
    <property type="match status" value="1"/>
</dbReference>
<evidence type="ECO:0000256" key="3">
    <source>
        <dbReference type="ARBA" id="ARBA00023163"/>
    </source>
</evidence>
<evidence type="ECO:0000313" key="6">
    <source>
        <dbReference type="Proteomes" id="UP000295172"/>
    </source>
</evidence>
<name>A0A4R4WX59_9ACTN</name>
<dbReference type="EMBL" id="SMKR01000083">
    <property type="protein sequence ID" value="TDD22318.1"/>
    <property type="molecule type" value="Genomic_DNA"/>
</dbReference>
<keyword evidence="1" id="KW-0805">Transcription regulation</keyword>
<evidence type="ECO:0000256" key="1">
    <source>
        <dbReference type="ARBA" id="ARBA00023015"/>
    </source>
</evidence>
<keyword evidence="3" id="KW-0804">Transcription</keyword>
<gene>
    <name evidence="5" type="ORF">E1218_19505</name>
</gene>
<dbReference type="Gene3D" id="3.40.50.2300">
    <property type="match status" value="1"/>
</dbReference>
<accession>A0A4R4WX59</accession>
<dbReference type="Proteomes" id="UP000295172">
    <property type="component" value="Unassembled WGS sequence"/>
</dbReference>
<reference evidence="5 6" key="1">
    <citation type="submission" date="2019-02" db="EMBL/GenBank/DDBJ databases">
        <title>Draft genome sequences of novel Actinobacteria.</title>
        <authorList>
            <person name="Sahin N."/>
            <person name="Ay H."/>
            <person name="Saygin H."/>
        </authorList>
    </citation>
    <scope>NUCLEOTIDE SEQUENCE [LARGE SCALE GENOMIC DNA]</scope>
    <source>
        <strain evidence="5 6">16K104</strain>
    </source>
</reference>
<evidence type="ECO:0000259" key="4">
    <source>
        <dbReference type="Pfam" id="PF13377"/>
    </source>
</evidence>
<protein>
    <submittedName>
        <fullName evidence="5">LacI family transcriptional regulator</fullName>
    </submittedName>
</protein>
<dbReference type="OrthoDB" id="9785139at2"/>
<organism evidence="5 6">
    <name type="scientific">Kribbella turkmenica</name>
    <dbReference type="NCBI Taxonomy" id="2530375"/>
    <lineage>
        <taxon>Bacteria</taxon>
        <taxon>Bacillati</taxon>
        <taxon>Actinomycetota</taxon>
        <taxon>Actinomycetes</taxon>
        <taxon>Propionibacteriales</taxon>
        <taxon>Kribbellaceae</taxon>
        <taxon>Kribbella</taxon>
    </lineage>
</organism>
<comment type="caution">
    <text evidence="5">The sequence shown here is derived from an EMBL/GenBank/DDBJ whole genome shotgun (WGS) entry which is preliminary data.</text>
</comment>
<dbReference type="SUPFAM" id="SSF53822">
    <property type="entry name" value="Periplasmic binding protein-like I"/>
    <property type="match status" value="1"/>
</dbReference>
<feature type="domain" description="Transcriptional regulator LacI/GalR-like sensor" evidence="4">
    <location>
        <begin position="4"/>
        <end position="31"/>
    </location>
</feature>
<dbReference type="InterPro" id="IPR046335">
    <property type="entry name" value="LacI/GalR-like_sensor"/>
</dbReference>
<keyword evidence="6" id="KW-1185">Reference proteome</keyword>
<dbReference type="AlphaFoldDB" id="A0A4R4WX59"/>
<dbReference type="InterPro" id="IPR028082">
    <property type="entry name" value="Peripla_BP_I"/>
</dbReference>
<proteinExistence type="predicted"/>
<keyword evidence="2" id="KW-0238">DNA-binding</keyword>